<evidence type="ECO:0000256" key="1">
    <source>
        <dbReference type="SAM" id="MobiDB-lite"/>
    </source>
</evidence>
<reference evidence="4 5" key="1">
    <citation type="submission" date="2024-06" db="EMBL/GenBank/DDBJ databases">
        <title>The Natural Products Discovery Center: Release of the First 8490 Sequenced Strains for Exploring Actinobacteria Biosynthetic Diversity.</title>
        <authorList>
            <person name="Kalkreuter E."/>
            <person name="Kautsar S.A."/>
            <person name="Yang D."/>
            <person name="Bader C.D."/>
            <person name="Teijaro C.N."/>
            <person name="Fluegel L."/>
            <person name="Davis C.M."/>
            <person name="Simpson J.R."/>
            <person name="Lauterbach L."/>
            <person name="Steele A.D."/>
            <person name="Gui C."/>
            <person name="Meng S."/>
            <person name="Li G."/>
            <person name="Viehrig K."/>
            <person name="Ye F."/>
            <person name="Su P."/>
            <person name="Kiefer A.F."/>
            <person name="Nichols A."/>
            <person name="Cepeda A.J."/>
            <person name="Yan W."/>
            <person name="Fan B."/>
            <person name="Jiang Y."/>
            <person name="Adhikari A."/>
            <person name="Zheng C.-J."/>
            <person name="Schuster L."/>
            <person name="Cowan T.M."/>
            <person name="Smanski M.J."/>
            <person name="Chevrette M.G."/>
            <person name="De Carvalho L.P.S."/>
            <person name="Shen B."/>
        </authorList>
    </citation>
    <scope>NUCLEOTIDE SEQUENCE [LARGE SCALE GENOMIC DNA]</scope>
    <source>
        <strain evidence="4 5">NPDC000234</strain>
    </source>
</reference>
<accession>A0ABV1XDS9</accession>
<evidence type="ECO:0000313" key="4">
    <source>
        <dbReference type="EMBL" id="MER7187197.1"/>
    </source>
</evidence>
<evidence type="ECO:0000313" key="5">
    <source>
        <dbReference type="Proteomes" id="UP001474181"/>
    </source>
</evidence>
<evidence type="ECO:0000256" key="2">
    <source>
        <dbReference type="SAM" id="SignalP"/>
    </source>
</evidence>
<feature type="signal peptide" evidence="2">
    <location>
        <begin position="1"/>
        <end position="25"/>
    </location>
</feature>
<proteinExistence type="predicted"/>
<dbReference type="PANTHER" id="PTHR46825">
    <property type="entry name" value="D-ALANYL-D-ALANINE-CARBOXYPEPTIDASE/ENDOPEPTIDASE AMPH"/>
    <property type="match status" value="1"/>
</dbReference>
<dbReference type="RefSeq" id="WP_350791444.1">
    <property type="nucleotide sequence ID" value="NZ_JBEPEK010000749.1"/>
</dbReference>
<gene>
    <name evidence="4" type="ORF">ABT404_48390</name>
</gene>
<keyword evidence="5" id="KW-1185">Reference proteome</keyword>
<dbReference type="Gene3D" id="3.40.710.10">
    <property type="entry name" value="DD-peptidase/beta-lactamase superfamily"/>
    <property type="match status" value="1"/>
</dbReference>
<keyword evidence="2" id="KW-0732">Signal</keyword>
<evidence type="ECO:0000259" key="3">
    <source>
        <dbReference type="Pfam" id="PF00144"/>
    </source>
</evidence>
<dbReference type="GO" id="GO:0016787">
    <property type="term" value="F:hydrolase activity"/>
    <property type="evidence" value="ECO:0007669"/>
    <property type="project" value="UniProtKB-KW"/>
</dbReference>
<feature type="domain" description="Beta-lactamase-related" evidence="3">
    <location>
        <begin position="43"/>
        <end position="369"/>
    </location>
</feature>
<dbReference type="EC" id="3.1.1.103" evidence="4"/>
<dbReference type="Proteomes" id="UP001474181">
    <property type="component" value="Unassembled WGS sequence"/>
</dbReference>
<feature type="chain" id="PRO_5046277879" evidence="2">
    <location>
        <begin position="26"/>
        <end position="385"/>
    </location>
</feature>
<protein>
    <submittedName>
        <fullName evidence="4">Serine hydrolase domain-containing protein</fullName>
        <ecNumber evidence="4">3.1.1.103</ecNumber>
    </submittedName>
</protein>
<feature type="region of interest" description="Disordered" evidence="1">
    <location>
        <begin position="57"/>
        <end position="85"/>
    </location>
</feature>
<comment type="caution">
    <text evidence="4">The sequence shown here is derived from an EMBL/GenBank/DDBJ whole genome shotgun (WGS) entry which is preliminary data.</text>
</comment>
<dbReference type="SUPFAM" id="SSF56601">
    <property type="entry name" value="beta-lactamase/transpeptidase-like"/>
    <property type="match status" value="1"/>
</dbReference>
<dbReference type="Pfam" id="PF00144">
    <property type="entry name" value="Beta-lactamase"/>
    <property type="match status" value="1"/>
</dbReference>
<name>A0ABV1XDS9_9ACTN</name>
<keyword evidence="4" id="KW-0378">Hydrolase</keyword>
<organism evidence="4 5">
    <name type="scientific">Streptomyces hyaluromycini</name>
    <dbReference type="NCBI Taxonomy" id="1377993"/>
    <lineage>
        <taxon>Bacteria</taxon>
        <taxon>Bacillati</taxon>
        <taxon>Actinomycetota</taxon>
        <taxon>Actinomycetes</taxon>
        <taxon>Kitasatosporales</taxon>
        <taxon>Streptomycetaceae</taxon>
        <taxon>Streptomyces</taxon>
    </lineage>
</organism>
<dbReference type="InterPro" id="IPR012338">
    <property type="entry name" value="Beta-lactam/transpept-like"/>
</dbReference>
<dbReference type="EMBL" id="JBEPEK010000749">
    <property type="protein sequence ID" value="MER7187197.1"/>
    <property type="molecule type" value="Genomic_DNA"/>
</dbReference>
<dbReference type="InterPro" id="IPR001466">
    <property type="entry name" value="Beta-lactam-related"/>
</dbReference>
<sequence length="385" mass="40187">MTVRTTLVAATALALSAALAGPALAAPAGPAPTAAAAGHQATRKAIEAAVEGGVPGATATARDARGTWSTTAGVGDTRTGAPRSASDRYRVGSITKTFVATVLLQLEAEGRLSLDDTVDKWLPGVVAGHGNDGRRITVRQLLNHTSGLFNYTADEDFGRTYFLKDGFFEHRYDTLTPAGLVAIATKHQPAFAPGTSWAYSNTNYVLAGMVIKAVTGRSYAQEITDRVIRPLHLTGTSLPGTRTTLPHPSSRAYSKLAETTTGPTYDVTALNPSMASSAGEMISTSADLTRFYEALLRGRLLPAHQLKEMKTTTPVPGDPNSAYGLGLIEVTLPCGVHVWGHDGGIHGSSSTAATTADGRHALALNFNADWTGDKDAVVLAEFCGG</sequence>
<dbReference type="InterPro" id="IPR050491">
    <property type="entry name" value="AmpC-like"/>
</dbReference>
<dbReference type="PANTHER" id="PTHR46825:SF7">
    <property type="entry name" value="D-ALANYL-D-ALANINE CARBOXYPEPTIDASE"/>
    <property type="match status" value="1"/>
</dbReference>